<keyword evidence="2" id="KW-1185">Reference proteome</keyword>
<dbReference type="EMBL" id="UZAL01004324">
    <property type="protein sequence ID" value="VDO89934.1"/>
    <property type="molecule type" value="Genomic_DNA"/>
</dbReference>
<dbReference type="AlphaFoldDB" id="A0A183NL57"/>
<reference evidence="1 2" key="1">
    <citation type="submission" date="2018-11" db="EMBL/GenBank/DDBJ databases">
        <authorList>
            <consortium name="Pathogen Informatics"/>
        </authorList>
    </citation>
    <scope>NUCLEOTIDE SEQUENCE [LARGE SCALE GENOMIC DNA]</scope>
    <source>
        <strain>Denwood</strain>
        <strain evidence="2">Zambia</strain>
    </source>
</reference>
<gene>
    <name evidence="1" type="ORF">SMTD_LOCUS2843</name>
</gene>
<proteinExistence type="predicted"/>
<name>A0A183NL57_9TREM</name>
<evidence type="ECO:0000313" key="1">
    <source>
        <dbReference type="EMBL" id="VDO89934.1"/>
    </source>
</evidence>
<evidence type="ECO:0000313" key="2">
    <source>
        <dbReference type="Proteomes" id="UP000269396"/>
    </source>
</evidence>
<organism evidence="1 2">
    <name type="scientific">Schistosoma mattheei</name>
    <dbReference type="NCBI Taxonomy" id="31246"/>
    <lineage>
        <taxon>Eukaryota</taxon>
        <taxon>Metazoa</taxon>
        <taxon>Spiralia</taxon>
        <taxon>Lophotrochozoa</taxon>
        <taxon>Platyhelminthes</taxon>
        <taxon>Trematoda</taxon>
        <taxon>Digenea</taxon>
        <taxon>Strigeidida</taxon>
        <taxon>Schistosomatoidea</taxon>
        <taxon>Schistosomatidae</taxon>
        <taxon>Schistosoma</taxon>
    </lineage>
</organism>
<sequence length="32" mass="3660">MRFSISSGDFGSLRVDVTSRLKRTQSNQFIIL</sequence>
<dbReference type="Proteomes" id="UP000269396">
    <property type="component" value="Unassembled WGS sequence"/>
</dbReference>
<accession>A0A183NL57</accession>
<protein>
    <submittedName>
        <fullName evidence="1">Uncharacterized protein</fullName>
    </submittedName>
</protein>